<organism evidence="2 3">
    <name type="scientific">Prorocentrum cordatum</name>
    <dbReference type="NCBI Taxonomy" id="2364126"/>
    <lineage>
        <taxon>Eukaryota</taxon>
        <taxon>Sar</taxon>
        <taxon>Alveolata</taxon>
        <taxon>Dinophyceae</taxon>
        <taxon>Prorocentrales</taxon>
        <taxon>Prorocentraceae</taxon>
        <taxon>Prorocentrum</taxon>
    </lineage>
</organism>
<gene>
    <name evidence="2" type="ORF">PCOR1329_LOCUS59299</name>
</gene>
<comment type="caution">
    <text evidence="2">The sequence shown here is derived from an EMBL/GenBank/DDBJ whole genome shotgun (WGS) entry which is preliminary data.</text>
</comment>
<dbReference type="Proteomes" id="UP001189429">
    <property type="component" value="Unassembled WGS sequence"/>
</dbReference>
<keyword evidence="3" id="KW-1185">Reference proteome</keyword>
<feature type="non-terminal residue" evidence="2">
    <location>
        <position position="1"/>
    </location>
</feature>
<dbReference type="EMBL" id="CAUYUJ010017391">
    <property type="protein sequence ID" value="CAK0874347.1"/>
    <property type="molecule type" value="Genomic_DNA"/>
</dbReference>
<reference evidence="2" key="1">
    <citation type="submission" date="2023-10" db="EMBL/GenBank/DDBJ databases">
        <authorList>
            <person name="Chen Y."/>
            <person name="Shah S."/>
            <person name="Dougan E. K."/>
            <person name="Thang M."/>
            <person name="Chan C."/>
        </authorList>
    </citation>
    <scope>NUCLEOTIDE SEQUENCE [LARGE SCALE GENOMIC DNA]</scope>
</reference>
<feature type="compositionally biased region" description="Low complexity" evidence="1">
    <location>
        <begin position="221"/>
        <end position="233"/>
    </location>
</feature>
<evidence type="ECO:0000256" key="1">
    <source>
        <dbReference type="SAM" id="MobiDB-lite"/>
    </source>
</evidence>
<accession>A0ABN9VMZ1</accession>
<feature type="region of interest" description="Disordered" evidence="1">
    <location>
        <begin position="214"/>
        <end position="271"/>
    </location>
</feature>
<name>A0ABN9VMZ1_9DINO</name>
<evidence type="ECO:0000313" key="2">
    <source>
        <dbReference type="EMBL" id="CAK0874347.1"/>
    </source>
</evidence>
<protein>
    <submittedName>
        <fullName evidence="2">Uncharacterized protein</fullName>
    </submittedName>
</protein>
<sequence>VQPQGLREHSKLNWAPAAVAPMGISEEFVTQRFEATGHNASLQILCHNPRRRRLKCRKLEGAFRSRALILIQESHGSQAEPETMLARPPFSASYHGYFQGRESGGAGGLAVLAPGLARAEREQLRNDAAAGRSPSFLKPVATPRSIVDSRPQLITITNHNSDHEIRILNAHNYDLNDAQKVRPRDEWTTHTLWSNSDPLRFAFIAMGDFSFSDGPSQSHLAPQPASAARPSRAACRRTRASGASLQRHRDQLWHPDPPLQTSPDGHHDRQGLRCHSRPLFIPRLHCELNIAQDSSALSGTRFSDHAIMKLAIETRQPPAKDQRPLPDFVFRSKQHKSLVTKMPSEAELDNMKDIRRYDVTMQIMFLAADLVRNELQRLPLGTGDVNALESRRLKPRAIARAIWRADLPTARLLAATAELGQRSLGASGFPPQLRDSAEFQNAAIRDNHTRHEREQHLA</sequence>
<proteinExistence type="predicted"/>
<feature type="non-terminal residue" evidence="2">
    <location>
        <position position="458"/>
    </location>
</feature>
<evidence type="ECO:0000313" key="3">
    <source>
        <dbReference type="Proteomes" id="UP001189429"/>
    </source>
</evidence>